<dbReference type="SUPFAM" id="SSF81901">
    <property type="entry name" value="HCP-like"/>
    <property type="match status" value="1"/>
</dbReference>
<organism evidence="2">
    <name type="scientific">Propionibacterium freudenreichii subsp. freudenreichii</name>
    <dbReference type="NCBI Taxonomy" id="66712"/>
    <lineage>
        <taxon>Bacteria</taxon>
        <taxon>Bacillati</taxon>
        <taxon>Actinomycetota</taxon>
        <taxon>Actinomycetes</taxon>
        <taxon>Propionibacteriales</taxon>
        <taxon>Propionibacteriaceae</taxon>
        <taxon>Propionibacterium</taxon>
    </lineage>
</organism>
<evidence type="ECO:0000256" key="1">
    <source>
        <dbReference type="SAM" id="MobiDB-lite"/>
    </source>
</evidence>
<feature type="region of interest" description="Disordered" evidence="1">
    <location>
        <begin position="207"/>
        <end position="341"/>
    </location>
</feature>
<accession>A0A068VQV5</accession>
<evidence type="ECO:0000313" key="2">
    <source>
        <dbReference type="EMBL" id="CEP27701.1"/>
    </source>
</evidence>
<evidence type="ECO:0008006" key="3">
    <source>
        <dbReference type="Google" id="ProtNLM"/>
    </source>
</evidence>
<sequence>MAHLMAAGELLDEDPALAQAHAMAARRRAARLPIVREAAAEAAYANGDFATALTEYRAVSRMTGNPNYLPVIADSERALGKHDQALRTIREAHNADLDVVQEVELVLVEAGLRDDMGQRPEGLRLLRKAISDRLGPKESQARLRYAYANLLQQEGNESDAVRWFEASQALDVEADLDADDRLRDLGVDVPEKEPDFDEEDYLLIQEEEADPEPEVTESQDDSDEGLSPDGDEDSDGAAAEASAASEASGVPDLGPTSPEDTDTLTVPSDEEPDAEGTANASDEPTPSAGDVPDSSEDHKPASVEGNLEQPALPLGDTPEPDAGVAEDQPPAGPDGEGEVHS</sequence>
<dbReference type="InterPro" id="IPR011990">
    <property type="entry name" value="TPR-like_helical_dom_sf"/>
</dbReference>
<dbReference type="EMBL" id="LM676441">
    <property type="protein sequence ID" value="CEP27701.1"/>
    <property type="molecule type" value="Genomic_DNA"/>
</dbReference>
<feature type="compositionally biased region" description="Acidic residues" evidence="1">
    <location>
        <begin position="207"/>
        <end position="235"/>
    </location>
</feature>
<dbReference type="RefSeq" id="WP_013161259.1">
    <property type="nucleotide sequence ID" value="NZ_HG975462.1"/>
</dbReference>
<dbReference type="Gene3D" id="1.25.40.10">
    <property type="entry name" value="Tetratricopeptide repeat domain"/>
    <property type="match status" value="1"/>
</dbReference>
<dbReference type="AlphaFoldDB" id="A0A068VQV5"/>
<reference evidence="2" key="1">
    <citation type="submission" date="2014-08" db="EMBL/GenBank/DDBJ databases">
        <authorList>
            <person name="Falentin Helene"/>
        </authorList>
    </citation>
    <scope>NUCLEOTIDE SEQUENCE</scope>
</reference>
<name>A0A068VQV5_PROFF</name>
<feature type="compositionally biased region" description="Low complexity" evidence="1">
    <location>
        <begin position="236"/>
        <end position="249"/>
    </location>
</feature>
<proteinExistence type="predicted"/>
<protein>
    <recommendedName>
        <fullName evidence="3">TPR-repeat-containing protein</fullName>
    </recommendedName>
</protein>
<gene>
    <name evidence="2" type="ORF">PFCIRM138_05055</name>
</gene>